<dbReference type="Gene3D" id="3.60.21.10">
    <property type="match status" value="1"/>
</dbReference>
<dbReference type="InterPro" id="IPR004843">
    <property type="entry name" value="Calcineurin-like_PHP"/>
</dbReference>
<evidence type="ECO:0000256" key="1">
    <source>
        <dbReference type="ARBA" id="ARBA00022723"/>
    </source>
</evidence>
<protein>
    <submittedName>
        <fullName evidence="6">Phosphodiesterase</fullName>
    </submittedName>
</protein>
<comment type="caution">
    <text evidence="6">The sequence shown here is derived from an EMBL/GenBank/DDBJ whole genome shotgun (WGS) entry which is preliminary data.</text>
</comment>
<dbReference type="PANTHER" id="PTHR42988:SF2">
    <property type="entry name" value="CYCLIC NUCLEOTIDE PHOSPHODIESTERASE CBUA0032-RELATED"/>
    <property type="match status" value="1"/>
</dbReference>
<dbReference type="InterPro" id="IPR029052">
    <property type="entry name" value="Metallo-depent_PP-like"/>
</dbReference>
<keyword evidence="2" id="KW-0378">Hydrolase</keyword>
<accession>A0A2S4HDU3</accession>
<evidence type="ECO:0000256" key="4">
    <source>
        <dbReference type="ARBA" id="ARBA00025742"/>
    </source>
</evidence>
<dbReference type="Pfam" id="PF00149">
    <property type="entry name" value="Metallophos"/>
    <property type="match status" value="1"/>
</dbReference>
<dbReference type="InterPro" id="IPR050884">
    <property type="entry name" value="CNP_phosphodiesterase-III"/>
</dbReference>
<feature type="domain" description="Calcineurin-like phosphoesterase" evidence="5">
    <location>
        <begin position="13"/>
        <end position="198"/>
    </location>
</feature>
<evidence type="ECO:0000313" key="7">
    <source>
        <dbReference type="Proteomes" id="UP000237222"/>
    </source>
</evidence>
<dbReference type="GO" id="GO:0016787">
    <property type="term" value="F:hydrolase activity"/>
    <property type="evidence" value="ECO:0007669"/>
    <property type="project" value="UniProtKB-KW"/>
</dbReference>
<dbReference type="Proteomes" id="UP000237222">
    <property type="component" value="Unassembled WGS sequence"/>
</dbReference>
<sequence length="268" mass="28726">MNLAAQTNTAPLTVVQISDCHLGAELGDSLLGMDTDNSLEAVLTTIADECPHIDLLVVSGDLAAHGDAESYRRLYARLDGVAAQMVWLPGNHDDANLMCSIVGDQVMPATLDVGTWRLGFMNSAVCGEVGGSLAADQLAVLAGIAESERPSLVFLHHHLRALGCAWLDEQRVKNADEAFAIVKDSSNIKAFVSGHVHQQSEMLYQNMGLLTTPSTCIQFAPGSDNFALDDCNPGYRVFYLAPNGQFQTRVSRVKGVTFAVDNLASGYE</sequence>
<dbReference type="PANTHER" id="PTHR42988">
    <property type="entry name" value="PHOSPHOHYDROLASE"/>
    <property type="match status" value="1"/>
</dbReference>
<dbReference type="AlphaFoldDB" id="A0A2S4HDU3"/>
<evidence type="ECO:0000259" key="5">
    <source>
        <dbReference type="Pfam" id="PF00149"/>
    </source>
</evidence>
<proteinExistence type="inferred from homology"/>
<dbReference type="GO" id="GO:0046872">
    <property type="term" value="F:metal ion binding"/>
    <property type="evidence" value="ECO:0007669"/>
    <property type="project" value="UniProtKB-KW"/>
</dbReference>
<reference evidence="6" key="1">
    <citation type="submission" date="2018-01" db="EMBL/GenBank/DDBJ databases">
        <authorList>
            <person name="Yu X.-D."/>
        </authorList>
    </citation>
    <scope>NUCLEOTIDE SEQUENCE</scope>
    <source>
        <strain evidence="6">ZX-21</strain>
    </source>
</reference>
<name>A0A2S4HDU3_9GAMM</name>
<evidence type="ECO:0000256" key="3">
    <source>
        <dbReference type="ARBA" id="ARBA00023004"/>
    </source>
</evidence>
<dbReference type="SUPFAM" id="SSF56300">
    <property type="entry name" value="Metallo-dependent phosphatases"/>
    <property type="match status" value="1"/>
</dbReference>
<dbReference type="EMBL" id="PQGG01000031">
    <property type="protein sequence ID" value="POP52166.1"/>
    <property type="molecule type" value="Genomic_DNA"/>
</dbReference>
<keyword evidence="1" id="KW-0479">Metal-binding</keyword>
<evidence type="ECO:0000313" key="6">
    <source>
        <dbReference type="EMBL" id="POP52166.1"/>
    </source>
</evidence>
<dbReference type="RefSeq" id="WP_103685149.1">
    <property type="nucleotide sequence ID" value="NZ_PQGG01000031.1"/>
</dbReference>
<keyword evidence="3" id="KW-0408">Iron</keyword>
<dbReference type="OrthoDB" id="9784378at2"/>
<comment type="similarity">
    <text evidence="4">Belongs to the cyclic nucleotide phosphodiesterase class-III family.</text>
</comment>
<evidence type="ECO:0000256" key="2">
    <source>
        <dbReference type="ARBA" id="ARBA00022801"/>
    </source>
</evidence>
<gene>
    <name evidence="6" type="ORF">C0068_14275</name>
</gene>
<organism evidence="6 7">
    <name type="scientific">Zhongshania marina</name>
    <dbReference type="NCBI Taxonomy" id="2304603"/>
    <lineage>
        <taxon>Bacteria</taxon>
        <taxon>Pseudomonadati</taxon>
        <taxon>Pseudomonadota</taxon>
        <taxon>Gammaproteobacteria</taxon>
        <taxon>Cellvibrionales</taxon>
        <taxon>Spongiibacteraceae</taxon>
        <taxon>Zhongshania</taxon>
    </lineage>
</organism>